<sequence length="141" mass="14210">MDVSAIYTIADARRLLDEGPKPNLATAAGRAEAASEKQKQIAAAAKQFEAIIVRQMLEPAIDPLMSGDPLGSAGNGDSGGSSMGGGGSIYSYLVTDSLANCLTQGGGLGLSKILEKQLTPRGSVPTAQAAAVYGAGEAKKS</sequence>
<dbReference type="EMBL" id="MLJW01000002">
    <property type="protein sequence ID" value="OIR18801.1"/>
    <property type="molecule type" value="Genomic_DNA"/>
</dbReference>
<gene>
    <name evidence="1" type="ORF">GALL_11410</name>
</gene>
<protein>
    <submittedName>
        <fullName evidence="1">Flagellar rod assembly protein/muramidase FlgJ</fullName>
    </submittedName>
</protein>
<keyword evidence="1" id="KW-0282">Flagellum</keyword>
<proteinExistence type="predicted"/>
<dbReference type="AlphaFoldDB" id="A0A1J5TD13"/>
<organism evidence="1">
    <name type="scientific">mine drainage metagenome</name>
    <dbReference type="NCBI Taxonomy" id="410659"/>
    <lineage>
        <taxon>unclassified sequences</taxon>
        <taxon>metagenomes</taxon>
        <taxon>ecological metagenomes</taxon>
    </lineage>
</organism>
<reference evidence="1" key="1">
    <citation type="submission" date="2016-10" db="EMBL/GenBank/DDBJ databases">
        <title>Sequence of Gallionella enrichment culture.</title>
        <authorList>
            <person name="Poehlein A."/>
            <person name="Muehling M."/>
            <person name="Daniel R."/>
        </authorList>
    </citation>
    <scope>NUCLEOTIDE SEQUENCE</scope>
</reference>
<comment type="caution">
    <text evidence="1">The sequence shown here is derived from an EMBL/GenBank/DDBJ whole genome shotgun (WGS) entry which is preliminary data.</text>
</comment>
<keyword evidence="1" id="KW-0969">Cilium</keyword>
<accession>A0A1J5TD13</accession>
<name>A0A1J5TD13_9ZZZZ</name>
<evidence type="ECO:0000313" key="1">
    <source>
        <dbReference type="EMBL" id="OIR18801.1"/>
    </source>
</evidence>
<keyword evidence="1" id="KW-0966">Cell projection</keyword>